<gene>
    <name evidence="2" type="ORF">TTRE_0000361801</name>
</gene>
<feature type="transmembrane region" description="Helical" evidence="1">
    <location>
        <begin position="37"/>
        <end position="66"/>
    </location>
</feature>
<dbReference type="PANTHER" id="PTHR37431">
    <property type="entry name" value="PROTEIN CBG06927"/>
    <property type="match status" value="1"/>
</dbReference>
<accession>A0A077Z5D4</accession>
<dbReference type="Proteomes" id="UP000030665">
    <property type="component" value="Unassembled WGS sequence"/>
</dbReference>
<keyword evidence="1" id="KW-1133">Transmembrane helix</keyword>
<reference evidence="2" key="1">
    <citation type="submission" date="2014-01" db="EMBL/GenBank/DDBJ databases">
        <authorList>
            <person name="Aslett M."/>
        </authorList>
    </citation>
    <scope>NUCLEOTIDE SEQUENCE</scope>
</reference>
<dbReference type="EMBL" id="HG805949">
    <property type="protein sequence ID" value="CDW55346.1"/>
    <property type="molecule type" value="Genomic_DNA"/>
</dbReference>
<keyword evidence="1" id="KW-0812">Transmembrane</keyword>
<organism evidence="2 3">
    <name type="scientific">Trichuris trichiura</name>
    <name type="common">Whipworm</name>
    <name type="synonym">Trichocephalus trichiurus</name>
    <dbReference type="NCBI Taxonomy" id="36087"/>
    <lineage>
        <taxon>Eukaryota</taxon>
        <taxon>Metazoa</taxon>
        <taxon>Ecdysozoa</taxon>
        <taxon>Nematoda</taxon>
        <taxon>Enoplea</taxon>
        <taxon>Dorylaimia</taxon>
        <taxon>Trichinellida</taxon>
        <taxon>Trichuridae</taxon>
        <taxon>Trichuris</taxon>
    </lineage>
</organism>
<sequence length="663" mass="74871">MSKISDVQKISADDVPLRASRLFTESFPQLRLHGTQFVVAIVLASVSIFVFINYATIIFANIALVYSVSCPNGATADQLSACLEPVQDVVSRIHYRKKTIKRAILPLYFLTYGELSQLCDAYRRSRSGCPFDYVLCSSSNDTVHLVQTNLQYGCTHVSQKKQSCIQHSLKENKRCLGSLLRKSDDPFASREYDCQSLYDFFSCIHEPLQTRCGTAVVAELIKVVISYGCSLEKLGDSSTEFPLQSFWHFVRIKNPEFNQIGFPLYHFNGYDLERMCEMVQNVKKSCSAVQRCPSLPIVQFTNALLGYACGHEQQTFFKHYQCIRECIHDQPICTEHIHGAWEPGYHREVCRRMPAFFRCLLPYLLRRCSSNAIAMFAQSIRQYWCDIGSILDLATLMKSIDMNVNDKTAILALGSVHTNDVGSDPPTSGPSPLVFSSTLKTVTAMPMTVEQQSTTLSPSKFPITIRATTASTDSPVTTTTVSLPSMEIDADSGCSNSKRILVRQCLEPLFERLIELHHLRRLENFSFPLYHYGKKEIMDLCDLYATSFLQCPFTMFQECADDHVVYVANALLGYFCSPQHISSFHDHYDCISLVVRNRHSCDKYILGAPLIEGLIEGEDGQRISCGRLQKFYSCSQLAVDRSCPQTARIIFKQSLQQFGCDLQ</sequence>
<protein>
    <submittedName>
        <fullName evidence="2">Uncharacterized protein</fullName>
    </submittedName>
</protein>
<dbReference type="AlphaFoldDB" id="A0A077Z5D4"/>
<dbReference type="PANTHER" id="PTHR37431:SF3">
    <property type="entry name" value="DUF19 DOMAIN-CONTAINING PROTEIN"/>
    <property type="match status" value="1"/>
</dbReference>
<keyword evidence="3" id="KW-1185">Reference proteome</keyword>
<evidence type="ECO:0000313" key="2">
    <source>
        <dbReference type="EMBL" id="CDW55346.1"/>
    </source>
</evidence>
<evidence type="ECO:0000313" key="3">
    <source>
        <dbReference type="Proteomes" id="UP000030665"/>
    </source>
</evidence>
<evidence type="ECO:0000256" key="1">
    <source>
        <dbReference type="SAM" id="Phobius"/>
    </source>
</evidence>
<dbReference type="OrthoDB" id="5871362at2759"/>
<proteinExistence type="predicted"/>
<reference evidence="2" key="2">
    <citation type="submission" date="2014-03" db="EMBL/GenBank/DDBJ databases">
        <title>The whipworm genome and dual-species transcriptomics of an intimate host-pathogen interaction.</title>
        <authorList>
            <person name="Foth B.J."/>
            <person name="Tsai I.J."/>
            <person name="Reid A.J."/>
            <person name="Bancroft A.J."/>
            <person name="Nichol S."/>
            <person name="Tracey A."/>
            <person name="Holroyd N."/>
            <person name="Cotton J.A."/>
            <person name="Stanley E.J."/>
            <person name="Zarowiecki M."/>
            <person name="Liu J.Z."/>
            <person name="Huckvale T."/>
            <person name="Cooper P.J."/>
            <person name="Grencis R.K."/>
            <person name="Berriman M."/>
        </authorList>
    </citation>
    <scope>NUCLEOTIDE SEQUENCE [LARGE SCALE GENOMIC DNA]</scope>
</reference>
<keyword evidence="1" id="KW-0472">Membrane</keyword>
<name>A0A077Z5D4_TRITR</name>